<dbReference type="RefSeq" id="WP_119365524.1">
    <property type="nucleotide sequence ID" value="NZ_QXDJ01000001.1"/>
</dbReference>
<keyword evidence="1" id="KW-0812">Transmembrane</keyword>
<feature type="transmembrane region" description="Helical" evidence="1">
    <location>
        <begin position="7"/>
        <end position="32"/>
    </location>
</feature>
<dbReference type="Proteomes" id="UP000265930">
    <property type="component" value="Unassembled WGS sequence"/>
</dbReference>
<accession>A0A399ISV2</accession>
<keyword evidence="1" id="KW-1133">Transmembrane helix</keyword>
<dbReference type="InterPro" id="IPR012902">
    <property type="entry name" value="N_methyl_site"/>
</dbReference>
<evidence type="ECO:0000313" key="3">
    <source>
        <dbReference type="Proteomes" id="UP000265930"/>
    </source>
</evidence>
<sequence>MEKKKPGFTLIEMIIALALTVTILGIAGSMLVTGNKVFSDSDIRSTLQIEGQAIQEKISDIGMQAFSVESCKYGSLDIKNKNYNSDDIVSKLVNIKGEFSENREWIDVSQISFKSSRNNSEYDSSTDAITNTETIPISYDKNLKKLSIDSEVISEKVESIRIRPGNINDGNSTINEADSIEFNIVLSKKKAFSNVTYPIDFTIKFRNK</sequence>
<keyword evidence="1" id="KW-0472">Membrane</keyword>
<dbReference type="EMBL" id="QXDJ01000001">
    <property type="protein sequence ID" value="RII36125.1"/>
    <property type="molecule type" value="Genomic_DNA"/>
</dbReference>
<evidence type="ECO:0000313" key="2">
    <source>
        <dbReference type="EMBL" id="RII36125.1"/>
    </source>
</evidence>
<name>A0A399ISV2_9CLOT</name>
<proteinExistence type="predicted"/>
<dbReference type="AlphaFoldDB" id="A0A399ISV2"/>
<evidence type="ECO:0000256" key="1">
    <source>
        <dbReference type="SAM" id="Phobius"/>
    </source>
</evidence>
<gene>
    <name evidence="2" type="ORF">D2A34_01760</name>
</gene>
<organism evidence="2 3">
    <name type="scientific">Clostridium chromiireducens</name>
    <dbReference type="NCBI Taxonomy" id="225345"/>
    <lineage>
        <taxon>Bacteria</taxon>
        <taxon>Bacillati</taxon>
        <taxon>Bacillota</taxon>
        <taxon>Clostridia</taxon>
        <taxon>Eubacteriales</taxon>
        <taxon>Clostridiaceae</taxon>
        <taxon>Clostridium</taxon>
    </lineage>
</organism>
<comment type="caution">
    <text evidence="2">The sequence shown here is derived from an EMBL/GenBank/DDBJ whole genome shotgun (WGS) entry which is preliminary data.</text>
</comment>
<dbReference type="Pfam" id="PF07963">
    <property type="entry name" value="N_methyl"/>
    <property type="match status" value="1"/>
</dbReference>
<protein>
    <submittedName>
        <fullName evidence="2">Type II secretion system protein</fullName>
    </submittedName>
</protein>
<reference evidence="2 3" key="1">
    <citation type="submission" date="2018-08" db="EMBL/GenBank/DDBJ databases">
        <title>Genome of Clostridium chromiireducens C1, DSM12136.</title>
        <authorList>
            <person name="Xing M."/>
            <person name="Wei Y."/>
            <person name="Ang E.L."/>
            <person name="Zhao H."/>
            <person name="Zhang Y."/>
        </authorList>
    </citation>
    <scope>NUCLEOTIDE SEQUENCE [LARGE SCALE GENOMIC DNA]</scope>
    <source>
        <strain evidence="2 3">C1</strain>
    </source>
</reference>